<dbReference type="InterPro" id="IPR000719">
    <property type="entry name" value="Prot_kinase_dom"/>
</dbReference>
<organism evidence="21 22">
    <name type="scientific">Holothuria leucospilota</name>
    <name type="common">Black long sea cucumber</name>
    <name type="synonym">Mertensiothuria leucospilota</name>
    <dbReference type="NCBI Taxonomy" id="206669"/>
    <lineage>
        <taxon>Eukaryota</taxon>
        <taxon>Metazoa</taxon>
        <taxon>Echinodermata</taxon>
        <taxon>Eleutherozoa</taxon>
        <taxon>Echinozoa</taxon>
        <taxon>Holothuroidea</taxon>
        <taxon>Aspidochirotacea</taxon>
        <taxon>Aspidochirotida</taxon>
        <taxon>Holothuriidae</taxon>
        <taxon>Holothuria</taxon>
    </lineage>
</organism>
<dbReference type="InterPro" id="IPR001828">
    <property type="entry name" value="ANF_lig-bd_rcpt"/>
</dbReference>
<dbReference type="GO" id="GO:0001653">
    <property type="term" value="F:peptide receptor activity"/>
    <property type="evidence" value="ECO:0007669"/>
    <property type="project" value="TreeGrafter"/>
</dbReference>
<feature type="compositionally biased region" description="Polar residues" evidence="17">
    <location>
        <begin position="1112"/>
        <end position="1121"/>
    </location>
</feature>
<dbReference type="OrthoDB" id="1890790at2759"/>
<dbReference type="Gene3D" id="3.30.70.1230">
    <property type="entry name" value="Nucleotide cyclase"/>
    <property type="match status" value="1"/>
</dbReference>
<dbReference type="PROSITE" id="PS50011">
    <property type="entry name" value="PROTEIN_KINASE_DOM"/>
    <property type="match status" value="1"/>
</dbReference>
<evidence type="ECO:0000256" key="18">
    <source>
        <dbReference type="SAM" id="SignalP"/>
    </source>
</evidence>
<feature type="signal peptide" evidence="18">
    <location>
        <begin position="1"/>
        <end position="23"/>
    </location>
</feature>
<feature type="compositionally biased region" description="Polar residues" evidence="17">
    <location>
        <begin position="1229"/>
        <end position="1244"/>
    </location>
</feature>
<dbReference type="InterPro" id="IPR011009">
    <property type="entry name" value="Kinase-like_dom_sf"/>
</dbReference>
<evidence type="ECO:0000256" key="12">
    <source>
        <dbReference type="ARBA" id="ARBA00023180"/>
    </source>
</evidence>
<keyword evidence="22" id="KW-1185">Reference proteome</keyword>
<evidence type="ECO:0000256" key="16">
    <source>
        <dbReference type="RuleBase" id="RU003431"/>
    </source>
</evidence>
<feature type="region of interest" description="Disordered" evidence="17">
    <location>
        <begin position="1205"/>
        <end position="1244"/>
    </location>
</feature>
<dbReference type="FunFam" id="3.30.70.1230:FF:000019">
    <property type="entry name" value="Guanylate cyclase"/>
    <property type="match status" value="1"/>
</dbReference>
<dbReference type="SUPFAM" id="SSF55073">
    <property type="entry name" value="Nucleotide cyclase"/>
    <property type="match status" value="1"/>
</dbReference>
<dbReference type="Gene3D" id="3.40.50.2300">
    <property type="match status" value="2"/>
</dbReference>
<evidence type="ECO:0000256" key="11">
    <source>
        <dbReference type="ARBA" id="ARBA00023170"/>
    </source>
</evidence>
<evidence type="ECO:0000256" key="2">
    <source>
        <dbReference type="ARBA" id="ARBA00004479"/>
    </source>
</evidence>
<keyword evidence="13 15" id="KW-0456">Lyase</keyword>
<comment type="catalytic activity">
    <reaction evidence="1 16">
        <text>GTP = 3',5'-cyclic GMP + diphosphate</text>
        <dbReference type="Rhea" id="RHEA:13665"/>
        <dbReference type="ChEBI" id="CHEBI:33019"/>
        <dbReference type="ChEBI" id="CHEBI:37565"/>
        <dbReference type="ChEBI" id="CHEBI:57746"/>
        <dbReference type="EC" id="4.6.1.2"/>
    </reaction>
</comment>
<comment type="similarity">
    <text evidence="15">Belongs to the adenylyl cyclase class-4/guanylyl cyclase family.</text>
</comment>
<evidence type="ECO:0000256" key="4">
    <source>
        <dbReference type="ARBA" id="ARBA00022553"/>
    </source>
</evidence>
<keyword evidence="5" id="KW-0812">Transmembrane</keyword>
<evidence type="ECO:0000256" key="8">
    <source>
        <dbReference type="ARBA" id="ARBA00022989"/>
    </source>
</evidence>
<dbReference type="InterPro" id="IPR011645">
    <property type="entry name" value="HNOB_dom_associated"/>
</dbReference>
<dbReference type="PROSITE" id="PS00452">
    <property type="entry name" value="GUANYLATE_CYCLASE_1"/>
    <property type="match status" value="1"/>
</dbReference>
<dbReference type="Gene3D" id="1.10.510.10">
    <property type="entry name" value="Transferase(Phosphotransferase) domain 1"/>
    <property type="match status" value="1"/>
</dbReference>
<evidence type="ECO:0000259" key="20">
    <source>
        <dbReference type="PROSITE" id="PS50125"/>
    </source>
</evidence>
<feature type="region of interest" description="Disordered" evidence="17">
    <location>
        <begin position="1100"/>
        <end position="1149"/>
    </location>
</feature>
<proteinExistence type="inferred from homology"/>
<dbReference type="Pfam" id="PF00211">
    <property type="entry name" value="Guanylate_cyc"/>
    <property type="match status" value="1"/>
</dbReference>
<name>A0A9Q1C2B9_HOLLE</name>
<dbReference type="InterPro" id="IPR001054">
    <property type="entry name" value="A/G_cyclase"/>
</dbReference>
<accession>A0A9Q1C2B9</accession>
<evidence type="ECO:0000256" key="1">
    <source>
        <dbReference type="ARBA" id="ARBA00001436"/>
    </source>
</evidence>
<dbReference type="Pfam" id="PF01094">
    <property type="entry name" value="ANF_receptor"/>
    <property type="match status" value="1"/>
</dbReference>
<evidence type="ECO:0000256" key="17">
    <source>
        <dbReference type="SAM" id="MobiDB-lite"/>
    </source>
</evidence>
<keyword evidence="14 16" id="KW-0141">cGMP biosynthesis</keyword>
<feature type="compositionally biased region" description="Basic and acidic residues" evidence="17">
    <location>
        <begin position="1169"/>
        <end position="1182"/>
    </location>
</feature>
<comment type="caution">
    <text evidence="21">The sequence shown here is derived from an EMBL/GenBank/DDBJ whole genome shotgun (WGS) entry which is preliminary data.</text>
</comment>
<dbReference type="Pfam" id="PF07701">
    <property type="entry name" value="HNOBA"/>
    <property type="match status" value="1"/>
</dbReference>
<dbReference type="Pfam" id="PF07714">
    <property type="entry name" value="PK_Tyr_Ser-Thr"/>
    <property type="match status" value="1"/>
</dbReference>
<dbReference type="PANTHER" id="PTHR11920:SF335">
    <property type="entry name" value="GUANYLATE CYCLASE"/>
    <property type="match status" value="1"/>
</dbReference>
<gene>
    <name evidence="21" type="ORF">HOLleu_17472</name>
</gene>
<dbReference type="InterPro" id="IPR029787">
    <property type="entry name" value="Nucleotide_cyclase"/>
</dbReference>
<keyword evidence="8" id="KW-1133">Transmembrane helix</keyword>
<dbReference type="GO" id="GO:0035556">
    <property type="term" value="P:intracellular signal transduction"/>
    <property type="evidence" value="ECO:0007669"/>
    <property type="project" value="InterPro"/>
</dbReference>
<dbReference type="InterPro" id="IPR018297">
    <property type="entry name" value="A/G_cyclase_CS"/>
</dbReference>
<keyword evidence="12" id="KW-0325">Glycoprotein</keyword>
<dbReference type="FunFam" id="1.10.510.10:FF:000420">
    <property type="entry name" value="Guanylate cyclase"/>
    <property type="match status" value="1"/>
</dbReference>
<keyword evidence="7" id="KW-0547">Nucleotide-binding</keyword>
<evidence type="ECO:0000256" key="13">
    <source>
        <dbReference type="ARBA" id="ARBA00023239"/>
    </source>
</evidence>
<reference evidence="21" key="1">
    <citation type="submission" date="2021-10" db="EMBL/GenBank/DDBJ databases">
        <title>Tropical sea cucumber genome reveals ecological adaptation and Cuvierian tubules defense mechanism.</title>
        <authorList>
            <person name="Chen T."/>
        </authorList>
    </citation>
    <scope>NUCLEOTIDE SEQUENCE</scope>
    <source>
        <strain evidence="21">Nanhai2018</strain>
        <tissue evidence="21">Muscle</tissue>
    </source>
</reference>
<dbReference type="EMBL" id="JAIZAY010000008">
    <property type="protein sequence ID" value="KAJ8036829.1"/>
    <property type="molecule type" value="Genomic_DNA"/>
</dbReference>
<keyword evidence="9" id="KW-0342">GTP-binding</keyword>
<dbReference type="CDD" id="cd14042">
    <property type="entry name" value="PK_GC-A_B"/>
    <property type="match status" value="1"/>
</dbReference>
<evidence type="ECO:0000256" key="3">
    <source>
        <dbReference type="ARBA" id="ARBA00012202"/>
    </source>
</evidence>
<evidence type="ECO:0000256" key="6">
    <source>
        <dbReference type="ARBA" id="ARBA00022729"/>
    </source>
</evidence>
<evidence type="ECO:0000256" key="7">
    <source>
        <dbReference type="ARBA" id="ARBA00022741"/>
    </source>
</evidence>
<dbReference type="GO" id="GO:0004383">
    <property type="term" value="F:guanylate cyclase activity"/>
    <property type="evidence" value="ECO:0007669"/>
    <property type="project" value="UniProtKB-EC"/>
</dbReference>
<dbReference type="InterPro" id="IPR001245">
    <property type="entry name" value="Ser-Thr/Tyr_kinase_cat_dom"/>
</dbReference>
<evidence type="ECO:0000313" key="22">
    <source>
        <dbReference type="Proteomes" id="UP001152320"/>
    </source>
</evidence>
<feature type="chain" id="PRO_5040165594" description="Guanylate cyclase" evidence="18">
    <location>
        <begin position="24"/>
        <end position="1284"/>
    </location>
</feature>
<dbReference type="PROSITE" id="PS50125">
    <property type="entry name" value="GUANYLATE_CYCLASE_2"/>
    <property type="match status" value="1"/>
</dbReference>
<sequence length="1284" mass="144475">MGHRCRITLSFLTLFVIVIYCQTFTSPSPGSEGECDVNPYLDVPDVVNARQLELLENGLVRLGYIAAGKESVERIAVQISGGMTLAVNDVNNDKEALPGYKVSVYFSNTTGEELSSLEQMVTLWREGVVAFFGPDITCEKEARLAAALNLPMISFACEDYRLSNKEDYPTFARTTPTGKQLVRAVIIILKHFDWNTVSIISSTDPHREIIAEGLKGNLSQANITVQHTKYFTSPCYSETFLFKDFDSCDFVPILDATTKNTRIYIFVGELFELYSLMEAFSEKGLLDNGEYLVLYISEDEYSEVLVERLEGDPYTKQPSIASADGYRAVLQIYPSPVSGSVWPDFREKAKQCLRKDPFNQSWPEEQEIVIPASAAYLYDAVANLYIPALNETLHEPNATLEDGIDGRKIIQKILNRSYKSVAGNIGFIDENGDAFTDFVVIGARLNTSVANVYGYDIEKLAYIRFKDSTRDMSYQQIEGVDMPWIRGKPVDMPECGFEWELCPSTQKYGFTITASVFAVLLLIVLLIVAVKYRNYKYEQDLMGLLWKIEYDELDFRMKGGSQNTLGSRVSQMTCESKQSKDPFRGQIFTEVARYRGQCVAIKSIQTRSWDLNRTKRKELKIIREVKNDNLNSFIGACVDPSRICIVSEYCRKGSLQDILENEDVKLDHLLIASIISDIVRGMIYLHTCEVHSHGSLKSSNCLIDSRWVVKISDYGLPHMRQVDEKTLLQEGEYAYYRQLLWKAPELLRDPNPPLAGTQKGDVYSFAIILYEIALRDGPYGSCELSPQEIVKRVRCPDDPTIPFRPNVMVIENCDVCVLKCMQKCWEENPDDRPDFKAIRNELKPLRRGMKSNILDNMISIMEKYANNLEDIVENRTQQLIEEKKKTDNLLHQMLPRAVANHLKRGMQVVPESFDCVTIFFSDIVGFTSLSSQSTPFQVVDLLNDLYTLFDTIISYYDVYKVETIGDAYMIVSGLPIRNGNMHAGEIASTALHLLDAVQRFTIRHKPNETLKLRIGIHSGPVVAGVVGSTMPRYCLFGDTVNTASRMESNGEALKIHVSTECQRLLVEITGYKLRERGYVSMKGKGELLTYWLEDQDPTYRRNQPLKLDSDDQLSNYESRGSNPMVRRSKILSTNTPPAPCSVTSLGGKDTETKLSNQVLNALGLIGDSSHPDSRASDSDIKKLQQRPHSTCMDSFSTLESIRSLGGGGNGLSKTSSIDGKLNDLRHSSPENSTTPMEDNANESTRLLGDDNRKIRFSDSALGFKIPVNKVNNDKAVPNDVETAV</sequence>
<dbReference type="SUPFAM" id="SSF53822">
    <property type="entry name" value="Periplasmic binding protein-like I"/>
    <property type="match status" value="1"/>
</dbReference>
<dbReference type="InterPro" id="IPR028082">
    <property type="entry name" value="Peripla_BP_I"/>
</dbReference>
<dbReference type="EC" id="4.6.1.2" evidence="3 16"/>
<dbReference type="InterPro" id="IPR050401">
    <property type="entry name" value="Cyclic_nucleotide_synthase"/>
</dbReference>
<dbReference type="Proteomes" id="UP001152320">
    <property type="component" value="Chromosome 8"/>
</dbReference>
<evidence type="ECO:0000256" key="5">
    <source>
        <dbReference type="ARBA" id="ARBA00022692"/>
    </source>
</evidence>
<dbReference type="GO" id="GO:0004016">
    <property type="term" value="F:adenylate cyclase activity"/>
    <property type="evidence" value="ECO:0007669"/>
    <property type="project" value="TreeGrafter"/>
</dbReference>
<dbReference type="CDD" id="cd07302">
    <property type="entry name" value="CHD"/>
    <property type="match status" value="1"/>
</dbReference>
<dbReference type="PANTHER" id="PTHR11920">
    <property type="entry name" value="GUANYLYL CYCLASE"/>
    <property type="match status" value="1"/>
</dbReference>
<keyword evidence="4" id="KW-0597">Phosphoprotein</keyword>
<evidence type="ECO:0000313" key="21">
    <source>
        <dbReference type="EMBL" id="KAJ8036829.1"/>
    </source>
</evidence>
<dbReference type="GO" id="GO:0005524">
    <property type="term" value="F:ATP binding"/>
    <property type="evidence" value="ECO:0007669"/>
    <property type="project" value="InterPro"/>
</dbReference>
<protein>
    <recommendedName>
        <fullName evidence="3 16">Guanylate cyclase</fullName>
        <ecNumber evidence="3 16">4.6.1.2</ecNumber>
    </recommendedName>
</protein>
<feature type="region of interest" description="Disordered" evidence="17">
    <location>
        <begin position="1165"/>
        <end position="1190"/>
    </location>
</feature>
<dbReference type="GO" id="GO:0005886">
    <property type="term" value="C:plasma membrane"/>
    <property type="evidence" value="ECO:0007669"/>
    <property type="project" value="TreeGrafter"/>
</dbReference>
<evidence type="ECO:0000256" key="14">
    <source>
        <dbReference type="ARBA" id="ARBA00023293"/>
    </source>
</evidence>
<feature type="domain" description="Protein kinase" evidence="19">
    <location>
        <begin position="550"/>
        <end position="846"/>
    </location>
</feature>
<dbReference type="GO" id="GO:0007168">
    <property type="term" value="P:receptor guanylyl cyclase signaling pathway"/>
    <property type="evidence" value="ECO:0007669"/>
    <property type="project" value="TreeGrafter"/>
</dbReference>
<evidence type="ECO:0000256" key="10">
    <source>
        <dbReference type="ARBA" id="ARBA00023136"/>
    </source>
</evidence>
<evidence type="ECO:0000259" key="19">
    <source>
        <dbReference type="PROSITE" id="PS50011"/>
    </source>
</evidence>
<evidence type="ECO:0000256" key="15">
    <source>
        <dbReference type="RuleBase" id="RU000405"/>
    </source>
</evidence>
<dbReference type="GO" id="GO:0005525">
    <property type="term" value="F:GTP binding"/>
    <property type="evidence" value="ECO:0007669"/>
    <property type="project" value="UniProtKB-KW"/>
</dbReference>
<feature type="domain" description="Guanylate cyclase" evidence="20">
    <location>
        <begin position="917"/>
        <end position="1047"/>
    </location>
</feature>
<keyword evidence="10" id="KW-0472">Membrane</keyword>
<keyword evidence="6 18" id="KW-0732">Signal</keyword>
<dbReference type="SMART" id="SM00044">
    <property type="entry name" value="CYCc"/>
    <property type="match status" value="1"/>
</dbReference>
<dbReference type="GO" id="GO:0004672">
    <property type="term" value="F:protein kinase activity"/>
    <property type="evidence" value="ECO:0007669"/>
    <property type="project" value="InterPro"/>
</dbReference>
<comment type="subcellular location">
    <subcellularLocation>
        <location evidence="2">Membrane</location>
        <topology evidence="2">Single-pass type I membrane protein</topology>
    </subcellularLocation>
</comment>
<evidence type="ECO:0000256" key="9">
    <source>
        <dbReference type="ARBA" id="ARBA00023134"/>
    </source>
</evidence>
<dbReference type="SUPFAM" id="SSF56112">
    <property type="entry name" value="Protein kinase-like (PK-like)"/>
    <property type="match status" value="1"/>
</dbReference>
<keyword evidence="11 21" id="KW-0675">Receptor</keyword>